<name>A0A2N7VPF4_9BURK</name>
<evidence type="ECO:0000313" key="2">
    <source>
        <dbReference type="Proteomes" id="UP000235616"/>
    </source>
</evidence>
<comment type="caution">
    <text evidence="1">The sequence shown here is derived from an EMBL/GenBank/DDBJ whole genome shotgun (WGS) entry which is preliminary data.</text>
</comment>
<sequence>MNTNLSVHDIRKIATGTQHNRLLTWSFPGGNAPYEILLVNRLEGDESFRAISDCRHRALA</sequence>
<accession>A0A2N7VPF4</accession>
<organism evidence="1 2">
    <name type="scientific">Trinickia dabaoshanensis</name>
    <dbReference type="NCBI Taxonomy" id="564714"/>
    <lineage>
        <taxon>Bacteria</taxon>
        <taxon>Pseudomonadati</taxon>
        <taxon>Pseudomonadota</taxon>
        <taxon>Betaproteobacteria</taxon>
        <taxon>Burkholderiales</taxon>
        <taxon>Burkholderiaceae</taxon>
        <taxon>Trinickia</taxon>
    </lineage>
</organism>
<proteinExistence type="predicted"/>
<evidence type="ECO:0000313" key="1">
    <source>
        <dbReference type="EMBL" id="PMS19058.1"/>
    </source>
</evidence>
<dbReference type="EMBL" id="PNYA01000012">
    <property type="protein sequence ID" value="PMS19058.1"/>
    <property type="molecule type" value="Genomic_DNA"/>
</dbReference>
<dbReference type="AlphaFoldDB" id="A0A2N7VPF4"/>
<gene>
    <name evidence="1" type="ORF">C0Z18_14620</name>
</gene>
<protein>
    <submittedName>
        <fullName evidence="1">Uncharacterized protein</fullName>
    </submittedName>
</protein>
<reference evidence="1 2" key="1">
    <citation type="submission" date="2018-01" db="EMBL/GenBank/DDBJ databases">
        <title>Whole genome analyses suggest that Burkholderia sensu lato contains two further novel genera in the rhizoxinica-symbiotica group Mycetohabitans gen. nov., and Trinickia gen. nov.: implications for the evolution of diazotrophy and nodulation in the Burkholderiaceae.</title>
        <authorList>
            <person name="Estrada-de los Santos P."/>
            <person name="Palmer M."/>
            <person name="Chavez-Ramirez B."/>
            <person name="Beukes C."/>
            <person name="Steenkamp E.T."/>
            <person name="Hirsch A.M."/>
            <person name="Manyaka P."/>
            <person name="Maluk M."/>
            <person name="Lafos M."/>
            <person name="Crook M."/>
            <person name="Gross E."/>
            <person name="Simon M.F."/>
            <person name="Bueno dos Reis Junior F."/>
            <person name="Poole P.S."/>
            <person name="Venter S.N."/>
            <person name="James E.K."/>
        </authorList>
    </citation>
    <scope>NUCLEOTIDE SEQUENCE [LARGE SCALE GENOMIC DNA]</scope>
    <source>
        <strain evidence="1 2">GIMN1.004</strain>
    </source>
</reference>
<keyword evidence="2" id="KW-1185">Reference proteome</keyword>
<dbReference type="Proteomes" id="UP000235616">
    <property type="component" value="Unassembled WGS sequence"/>
</dbReference>